<dbReference type="GO" id="GO:0004048">
    <property type="term" value="F:anthranilate phosphoribosyltransferase activity"/>
    <property type="evidence" value="ECO:0007669"/>
    <property type="project" value="InterPro"/>
</dbReference>
<dbReference type="Proteomes" id="UP000304912">
    <property type="component" value="Chromosome"/>
</dbReference>
<evidence type="ECO:0000256" key="2">
    <source>
        <dbReference type="ARBA" id="ARBA00022679"/>
    </source>
</evidence>
<keyword evidence="1" id="KW-0328">Glycosyltransferase</keyword>
<evidence type="ECO:0000313" key="7">
    <source>
        <dbReference type="Proteomes" id="UP000304912"/>
    </source>
</evidence>
<dbReference type="PANTHER" id="PTHR43285">
    <property type="entry name" value="ANTHRANILATE PHOSPHORIBOSYLTRANSFERASE"/>
    <property type="match status" value="1"/>
</dbReference>
<feature type="domain" description="Glycosyl transferase family 3 N-terminal" evidence="5">
    <location>
        <begin position="7"/>
        <end position="70"/>
    </location>
</feature>
<dbReference type="Gene3D" id="3.40.1030.10">
    <property type="entry name" value="Nucleoside phosphorylase/phosphoribosyltransferase catalytic domain"/>
    <property type="match status" value="1"/>
</dbReference>
<accession>A0A5B7YGA2</accession>
<dbReference type="GO" id="GO:0000162">
    <property type="term" value="P:L-tryptophan biosynthetic process"/>
    <property type="evidence" value="ECO:0007669"/>
    <property type="project" value="UniProtKB-KW"/>
</dbReference>
<evidence type="ECO:0000313" key="6">
    <source>
        <dbReference type="EMBL" id="QCZ94594.1"/>
    </source>
</evidence>
<dbReference type="EMBL" id="CP039852">
    <property type="protein sequence ID" value="QCZ94594.1"/>
    <property type="molecule type" value="Genomic_DNA"/>
</dbReference>
<dbReference type="Gene3D" id="1.20.970.10">
    <property type="entry name" value="Transferase, Pyrimidine Nucleoside Phosphorylase, Chain C"/>
    <property type="match status" value="1"/>
</dbReference>
<dbReference type="SUPFAM" id="SSF47648">
    <property type="entry name" value="Nucleoside phosphorylase/phosphoribosyltransferase N-terminal domain"/>
    <property type="match status" value="1"/>
</dbReference>
<evidence type="ECO:0000259" key="4">
    <source>
        <dbReference type="Pfam" id="PF00591"/>
    </source>
</evidence>
<feature type="domain" description="Glycosyl transferase family 3" evidence="4">
    <location>
        <begin position="105"/>
        <end position="315"/>
    </location>
</feature>
<dbReference type="RefSeq" id="WP_139757331.1">
    <property type="nucleotide sequence ID" value="NZ_CP039852.1"/>
</dbReference>
<keyword evidence="3" id="KW-0028">Amino-acid biosynthesis</keyword>
<dbReference type="NCBIfam" id="NF006564">
    <property type="entry name" value="PRK09071.1"/>
    <property type="match status" value="1"/>
</dbReference>
<dbReference type="PANTHER" id="PTHR43285:SF2">
    <property type="entry name" value="ANTHRANILATE PHOSPHORIBOSYLTRANSFERASE"/>
    <property type="match status" value="1"/>
</dbReference>
<name>A0A5B7YGA2_9ALTE</name>
<keyword evidence="2 6" id="KW-0808">Transferase</keyword>
<proteinExistence type="predicted"/>
<dbReference type="InterPro" id="IPR000312">
    <property type="entry name" value="Glycosyl_Trfase_fam3"/>
</dbReference>
<dbReference type="OrthoDB" id="9768896at2"/>
<reference evidence="6 7" key="1">
    <citation type="submission" date="2019-04" db="EMBL/GenBank/DDBJ databases">
        <title>Salinimonas iocasae sp. nov., a halophilic bacterium isolated from the outer tube casing of tubeworms in Okinawa Trough.</title>
        <authorList>
            <person name="Zhang H."/>
            <person name="Wang H."/>
            <person name="Li C."/>
        </authorList>
    </citation>
    <scope>NUCLEOTIDE SEQUENCE [LARGE SCALE GENOMIC DNA]</scope>
    <source>
        <strain evidence="6 7">KX18D6</strain>
    </source>
</reference>
<dbReference type="AlphaFoldDB" id="A0A5B7YGA2"/>
<dbReference type="KEGG" id="salk:FBQ74_14460"/>
<dbReference type="InterPro" id="IPR005940">
    <property type="entry name" value="Anthranilate_Pribosyl_Tfrase"/>
</dbReference>
<organism evidence="6 7">
    <name type="scientific">Salinimonas iocasae</name>
    <dbReference type="NCBI Taxonomy" id="2572577"/>
    <lineage>
        <taxon>Bacteria</taxon>
        <taxon>Pseudomonadati</taxon>
        <taxon>Pseudomonadota</taxon>
        <taxon>Gammaproteobacteria</taxon>
        <taxon>Alteromonadales</taxon>
        <taxon>Alteromonadaceae</taxon>
        <taxon>Alteromonas/Salinimonas group</taxon>
        <taxon>Salinimonas</taxon>
    </lineage>
</organism>
<dbReference type="Pfam" id="PF00591">
    <property type="entry name" value="Glycos_transf_3"/>
    <property type="match status" value="1"/>
</dbReference>
<sequence>MSATFSQYIKIIGKGQKGSRSLTQCEAYEAMKMVLAGKVTGEQRGAFLMLLRTREETPEEIAGFLQACRELIGSDVTALGSTLDVGCYAGKRRQLPWFLLSLACMARAGYKVFMHGAHEPGSGRMYASYVLPGLGLSEVNTVEQAHTQLQHKNASYLDLSVVLKPLDDIIKLREVFGLRSCANTLGRLLNPTQSDFSVQGVFHTGLDIKHARVNELFSDYDSLCFRGDGGDPEVNRERDTRLHLTRNGVTEEVTFDAYDGDWALKERHMNVATMLAVWAGEQSHRYAEQSVVGTLTALLMLRESLDLSAAQQKASELWMQRNKSALPFA</sequence>
<dbReference type="InterPro" id="IPR017459">
    <property type="entry name" value="Glycosyl_Trfase_fam3_N_dom"/>
</dbReference>
<keyword evidence="3" id="KW-0057">Aromatic amino acid biosynthesis</keyword>
<dbReference type="Pfam" id="PF02885">
    <property type="entry name" value="Glycos_trans_3N"/>
    <property type="match status" value="1"/>
</dbReference>
<evidence type="ECO:0000256" key="3">
    <source>
        <dbReference type="ARBA" id="ARBA00022822"/>
    </source>
</evidence>
<dbReference type="InterPro" id="IPR036320">
    <property type="entry name" value="Glycosyl_Trfase_fam3_N_dom_sf"/>
</dbReference>
<dbReference type="InterPro" id="IPR035902">
    <property type="entry name" value="Nuc_phospho_transferase"/>
</dbReference>
<gene>
    <name evidence="6" type="ORF">FBQ74_14460</name>
</gene>
<dbReference type="SUPFAM" id="SSF52418">
    <property type="entry name" value="Nucleoside phosphorylase/phosphoribosyltransferase catalytic domain"/>
    <property type="match status" value="1"/>
</dbReference>
<evidence type="ECO:0000259" key="5">
    <source>
        <dbReference type="Pfam" id="PF02885"/>
    </source>
</evidence>
<protein>
    <submittedName>
        <fullName evidence="6">Glycosyl transferase family protein</fullName>
    </submittedName>
</protein>
<dbReference type="GO" id="GO:0005829">
    <property type="term" value="C:cytosol"/>
    <property type="evidence" value="ECO:0007669"/>
    <property type="project" value="TreeGrafter"/>
</dbReference>
<evidence type="ECO:0000256" key="1">
    <source>
        <dbReference type="ARBA" id="ARBA00022676"/>
    </source>
</evidence>
<keyword evidence="7" id="KW-1185">Reference proteome</keyword>
<keyword evidence="3" id="KW-0822">Tryptophan biosynthesis</keyword>